<dbReference type="AlphaFoldDB" id="A0ABC9HIP2"/>
<feature type="compositionally biased region" description="Low complexity" evidence="1">
    <location>
        <begin position="11"/>
        <end position="23"/>
    </location>
</feature>
<dbReference type="InterPro" id="IPR036860">
    <property type="entry name" value="SH2_dom_sf"/>
</dbReference>
<protein>
    <submittedName>
        <fullName evidence="2">Uncharacterized protein</fullName>
    </submittedName>
</protein>
<evidence type="ECO:0000313" key="3">
    <source>
        <dbReference type="Proteomes" id="UP001189180"/>
    </source>
</evidence>
<evidence type="ECO:0000313" key="2">
    <source>
        <dbReference type="EMBL" id="CAM0512750.1"/>
    </source>
</evidence>
<keyword evidence="3" id="KW-1185">Reference proteome</keyword>
<dbReference type="Proteomes" id="UP001189180">
    <property type="component" value="Unassembled WGS sequence"/>
</dbReference>
<dbReference type="SUPFAM" id="SSF55550">
    <property type="entry name" value="SH2 domain"/>
    <property type="match status" value="1"/>
</dbReference>
<dbReference type="EMBL" id="CANUEZ050000247">
    <property type="protein sequence ID" value="CAM0512750.1"/>
    <property type="molecule type" value="Genomic_DNA"/>
</dbReference>
<comment type="caution">
    <text evidence="2">The sequence shown here is derived from an EMBL/GenBank/DDBJ whole genome shotgun (WGS) entry which is preliminary data.</text>
</comment>
<sequence length="224" mass="24469">MIFGNQPFDGTQATTAPGTTATASGHQRRVRTGVSRSHSQGTADILNPRTMGSVTVPEAQGFPFPPSFYQGSISHTVPLEEMGPGIAWPPFPAQRHYRRPLAGDPAVFASYQVESRVARKECSLLAGCSSNDLIHLNLVRQGETSKPEYSLSVRLKCDLLHMKFSVDPNSNQYMSGEYSQPYPTVSAVICRYMQILLPVRGTTPVLLLFSVCPSSSDESHHVLC</sequence>
<organism evidence="2 3">
    <name type="scientific">Fasciola hepatica</name>
    <name type="common">Liver fluke</name>
    <dbReference type="NCBI Taxonomy" id="6192"/>
    <lineage>
        <taxon>Eukaryota</taxon>
        <taxon>Metazoa</taxon>
        <taxon>Spiralia</taxon>
        <taxon>Lophotrochozoa</taxon>
        <taxon>Platyhelminthes</taxon>
        <taxon>Trematoda</taxon>
        <taxon>Digenea</taxon>
        <taxon>Plagiorchiida</taxon>
        <taxon>Echinostomata</taxon>
        <taxon>Echinostomatoidea</taxon>
        <taxon>Fasciolidae</taxon>
        <taxon>Fasciola</taxon>
    </lineage>
</organism>
<evidence type="ECO:0000256" key="1">
    <source>
        <dbReference type="SAM" id="MobiDB-lite"/>
    </source>
</evidence>
<accession>A0ABC9HIP2</accession>
<name>A0ABC9HIP2_FASHE</name>
<gene>
    <name evidence="2" type="ORF">FHB240107_LOCUS13551</name>
</gene>
<reference evidence="2 3" key="1">
    <citation type="submission" date="2024-08" db="EMBL/GenBank/DDBJ databases">
        <authorList>
            <person name="Paterson S."/>
        </authorList>
    </citation>
    <scope>NUCLEOTIDE SEQUENCE [LARGE SCALE GENOMIC DNA]</scope>
</reference>
<feature type="region of interest" description="Disordered" evidence="1">
    <location>
        <begin position="1"/>
        <end position="48"/>
    </location>
</feature>
<proteinExistence type="predicted"/>